<feature type="transmembrane region" description="Helical" evidence="7">
    <location>
        <begin position="174"/>
        <end position="195"/>
    </location>
</feature>
<feature type="transmembrane region" description="Helical" evidence="7">
    <location>
        <begin position="144"/>
        <end position="162"/>
    </location>
</feature>
<evidence type="ECO:0000313" key="9">
    <source>
        <dbReference type="EMBL" id="MCK2035905.1"/>
    </source>
</evidence>
<evidence type="ECO:0000256" key="6">
    <source>
        <dbReference type="ARBA" id="ARBA00023136"/>
    </source>
</evidence>
<dbReference type="InterPro" id="IPR036291">
    <property type="entry name" value="NAD(P)-bd_dom_sf"/>
</dbReference>
<protein>
    <submittedName>
        <fullName evidence="9">NAD-dependent epimerase/dehydratase family protein</fullName>
    </submittedName>
</protein>
<reference evidence="9 10" key="1">
    <citation type="submission" date="2021-06" db="EMBL/GenBank/DDBJ databases">
        <title>Genome-based taxonomic framework of Microbacterium strains isolated from marine environment, the description of four new species and reclassification of four preexisting species.</title>
        <authorList>
            <person name="Lee S.D."/>
            <person name="Kim S.-M."/>
            <person name="Byeon Y.-S."/>
            <person name="Yang H.L."/>
            <person name="Kim I.S."/>
        </authorList>
    </citation>
    <scope>NUCLEOTIDE SEQUENCE [LARGE SCALE GENOMIC DNA]</scope>
    <source>
        <strain evidence="9 10">SSW1-49</strain>
    </source>
</reference>
<keyword evidence="5 7" id="KW-1133">Transmembrane helix</keyword>
<feature type="transmembrane region" description="Helical" evidence="7">
    <location>
        <begin position="42"/>
        <end position="61"/>
    </location>
</feature>
<sequence length="632" mass="65039">MVDEPNQRSAHVRTTLRGGGVAILPAFVIGGVVFVFVFREAIVPVAVIVGAAVVAGVLGLVEDVRGVSVPVRAVLQFVIGLGVALPLVIVTGNSWAWAGVAAFFVMGYINVANFMDGVNGISGMHGVLAGVMYAVAAILSGLDWAAAIALLMAGAYLAFLPWNLRSPGLFLGDVGSYLLGAGVAALGVCLTLYGVSPLLTLAPVAIYLADTGATLVRRAVRGEPVLRPHRTHVYQRLLDTGMGHVASAALVSLFTVGAFVIALLPQLFGIAPWASLLGMAMLCAVYLVLPRLRGSTLAPVPSLVLDPFPAPVVSTTPADFSPRRWAVLGATGFVGSAVADRLEAEGCDVLRVSSPRVALSSDLASPHAIAALAGENDAVSVLADQLNGIDVVINAAGMASPDAPASDALYGANTLLPAVIRRASSHAGVQRVVHISSAAVQGRRAVLDETTDAAPFSPYSRSKALGERAFLASADDVQAVIVRATSVQGAGRGTTRSFRQIAASSLASVAGDGTQPTVVSSIEGLSDYVVHVGSTVAGIRPIMLQPWEGCSAEEVLRAAGGKAPVKLPRWVCGTALALARGVGRVVPEIAGAGRRLELMWLGQAQIHVPDAYRPVPKSHLIAILQGDSQGQG</sequence>
<evidence type="ECO:0000259" key="8">
    <source>
        <dbReference type="Pfam" id="PF01370"/>
    </source>
</evidence>
<dbReference type="RefSeq" id="WP_247629305.1">
    <property type="nucleotide sequence ID" value="NZ_JAHWXN010000001.1"/>
</dbReference>
<evidence type="ECO:0000313" key="10">
    <source>
        <dbReference type="Proteomes" id="UP001300096"/>
    </source>
</evidence>
<accession>A0ABT0FCW0</accession>
<dbReference type="SUPFAM" id="SSF51735">
    <property type="entry name" value="NAD(P)-binding Rossmann-fold domains"/>
    <property type="match status" value="1"/>
</dbReference>
<proteinExistence type="predicted"/>
<dbReference type="Proteomes" id="UP001300096">
    <property type="component" value="Unassembled WGS sequence"/>
</dbReference>
<dbReference type="Pfam" id="PF01370">
    <property type="entry name" value="Epimerase"/>
    <property type="match status" value="1"/>
</dbReference>
<dbReference type="Gene3D" id="3.40.50.720">
    <property type="entry name" value="NAD(P)-binding Rossmann-like Domain"/>
    <property type="match status" value="1"/>
</dbReference>
<feature type="transmembrane region" description="Helical" evidence="7">
    <location>
        <begin position="95"/>
        <end position="111"/>
    </location>
</feature>
<keyword evidence="10" id="KW-1185">Reference proteome</keyword>
<feature type="transmembrane region" description="Helical" evidence="7">
    <location>
        <begin position="73"/>
        <end position="89"/>
    </location>
</feature>
<organism evidence="9 10">
    <name type="scientific">Microbacterium croceum</name>
    <dbReference type="NCBI Taxonomy" id="2851645"/>
    <lineage>
        <taxon>Bacteria</taxon>
        <taxon>Bacillati</taxon>
        <taxon>Actinomycetota</taxon>
        <taxon>Actinomycetes</taxon>
        <taxon>Micrococcales</taxon>
        <taxon>Microbacteriaceae</taxon>
        <taxon>Microbacterium</taxon>
    </lineage>
</organism>
<comment type="subcellular location">
    <subcellularLocation>
        <location evidence="1">Cell membrane</location>
        <topology evidence="1">Multi-pass membrane protein</topology>
    </subcellularLocation>
</comment>
<dbReference type="PANTHER" id="PTHR22926">
    <property type="entry name" value="PHOSPHO-N-ACETYLMURAMOYL-PENTAPEPTIDE-TRANSFERASE"/>
    <property type="match status" value="1"/>
</dbReference>
<keyword evidence="2" id="KW-1003">Cell membrane</keyword>
<keyword evidence="4 7" id="KW-0812">Transmembrane</keyword>
<dbReference type="InterPro" id="IPR001509">
    <property type="entry name" value="Epimerase_deHydtase"/>
</dbReference>
<evidence type="ECO:0000256" key="7">
    <source>
        <dbReference type="SAM" id="Phobius"/>
    </source>
</evidence>
<dbReference type="EMBL" id="JAHWXN010000001">
    <property type="protein sequence ID" value="MCK2035905.1"/>
    <property type="molecule type" value="Genomic_DNA"/>
</dbReference>
<dbReference type="InterPro" id="IPR000715">
    <property type="entry name" value="Glycosyl_transferase_4"/>
</dbReference>
<evidence type="ECO:0000256" key="4">
    <source>
        <dbReference type="ARBA" id="ARBA00022692"/>
    </source>
</evidence>
<dbReference type="CDD" id="cd06854">
    <property type="entry name" value="GT_WbpL_WbcO_like"/>
    <property type="match status" value="1"/>
</dbReference>
<comment type="caution">
    <text evidence="9">The sequence shown here is derived from an EMBL/GenBank/DDBJ whole genome shotgun (WGS) entry which is preliminary data.</text>
</comment>
<feature type="transmembrane region" description="Helical" evidence="7">
    <location>
        <begin position="118"/>
        <end position="138"/>
    </location>
</feature>
<name>A0ABT0FCW0_9MICO</name>
<gene>
    <name evidence="9" type="ORF">KZC51_07130</name>
</gene>
<keyword evidence="6 7" id="KW-0472">Membrane</keyword>
<feature type="transmembrane region" description="Helical" evidence="7">
    <location>
        <begin position="270"/>
        <end position="289"/>
    </location>
</feature>
<keyword evidence="3" id="KW-0808">Transferase</keyword>
<feature type="domain" description="NAD-dependent epimerase/dehydratase" evidence="8">
    <location>
        <begin position="326"/>
        <end position="529"/>
    </location>
</feature>
<evidence type="ECO:0000256" key="2">
    <source>
        <dbReference type="ARBA" id="ARBA00022475"/>
    </source>
</evidence>
<evidence type="ECO:0000256" key="1">
    <source>
        <dbReference type="ARBA" id="ARBA00004651"/>
    </source>
</evidence>
<feature type="transmembrane region" description="Helical" evidence="7">
    <location>
        <begin position="16"/>
        <end position="36"/>
    </location>
</feature>
<feature type="transmembrane region" description="Helical" evidence="7">
    <location>
        <begin position="241"/>
        <end position="264"/>
    </location>
</feature>
<evidence type="ECO:0000256" key="5">
    <source>
        <dbReference type="ARBA" id="ARBA00022989"/>
    </source>
</evidence>
<dbReference type="PANTHER" id="PTHR22926:SF3">
    <property type="entry name" value="UNDECAPRENYL-PHOSPHATE ALPHA-N-ACETYLGLUCOSAMINYL 1-PHOSPHATE TRANSFERASE"/>
    <property type="match status" value="1"/>
</dbReference>
<dbReference type="Pfam" id="PF00953">
    <property type="entry name" value="Glycos_transf_4"/>
    <property type="match status" value="1"/>
</dbReference>
<evidence type="ECO:0000256" key="3">
    <source>
        <dbReference type="ARBA" id="ARBA00022679"/>
    </source>
</evidence>